<keyword evidence="3" id="KW-1185">Reference proteome</keyword>
<dbReference type="EMBL" id="JARJLG010000391">
    <property type="protein sequence ID" value="KAJ7713527.1"/>
    <property type="molecule type" value="Genomic_DNA"/>
</dbReference>
<evidence type="ECO:0000313" key="2">
    <source>
        <dbReference type="EMBL" id="KAJ7719792.1"/>
    </source>
</evidence>
<gene>
    <name evidence="2" type="ORF">DFH07DRAFT_784560</name>
    <name evidence="1" type="ORF">DFH07DRAFT_785915</name>
</gene>
<dbReference type="AlphaFoldDB" id="A0AAD7H6D9"/>
<proteinExistence type="predicted"/>
<sequence>MPSIASPATFARQIVIPIDYSCGEYTEALKVKTTLLRGGLHLVLFYSSPSRKWVELWQVQTVQRLWSWGRQGQNLRVEGATFDIPQDGFLAVVCMNVSDGQTGDHVIIVEANFQTGGSRDLGRFHLPDGVRFDECADICGDLVACVLLRDRETLVLLANWCAGKFLVFGAWALYETPFALFPGHIILGFSHMPSSAIDHLNVYPVPSLDSLWRSASVFDLEDTIDASRIDASSLNLSIINNPTPRPFPESHHVTISVTESPVNSREYDIAVRVTDPYWTPFLTSLSTRLIHNEWGSPFIWRTTVSRYSAVIPVGSKLRKFVPRKTVRRTDPPLLNRQLHSVVVRERQGKLLVSETHGGLCIEILYYI</sequence>
<reference evidence="1" key="1">
    <citation type="submission" date="2023-03" db="EMBL/GenBank/DDBJ databases">
        <title>Massive genome expansion in bonnet fungi (Mycena s.s.) driven by repeated elements and novel gene families across ecological guilds.</title>
        <authorList>
            <consortium name="Lawrence Berkeley National Laboratory"/>
            <person name="Harder C.B."/>
            <person name="Miyauchi S."/>
            <person name="Viragh M."/>
            <person name="Kuo A."/>
            <person name="Thoen E."/>
            <person name="Andreopoulos B."/>
            <person name="Lu D."/>
            <person name="Skrede I."/>
            <person name="Drula E."/>
            <person name="Henrissat B."/>
            <person name="Morin E."/>
            <person name="Kohler A."/>
            <person name="Barry K."/>
            <person name="LaButti K."/>
            <person name="Morin E."/>
            <person name="Salamov A."/>
            <person name="Lipzen A."/>
            <person name="Mereny Z."/>
            <person name="Hegedus B."/>
            <person name="Baldrian P."/>
            <person name="Stursova M."/>
            <person name="Weitz H."/>
            <person name="Taylor A."/>
            <person name="Grigoriev I.V."/>
            <person name="Nagy L.G."/>
            <person name="Martin F."/>
            <person name="Kauserud H."/>
        </authorList>
    </citation>
    <scope>NUCLEOTIDE SEQUENCE</scope>
    <source>
        <strain evidence="1">CBHHK188m</strain>
    </source>
</reference>
<accession>A0AAD7H6D9</accession>
<protein>
    <submittedName>
        <fullName evidence="1">Uncharacterized protein</fullName>
    </submittedName>
</protein>
<dbReference type="Proteomes" id="UP001215280">
    <property type="component" value="Unassembled WGS sequence"/>
</dbReference>
<name>A0AAD7H6D9_9AGAR</name>
<evidence type="ECO:0000313" key="3">
    <source>
        <dbReference type="Proteomes" id="UP001215280"/>
    </source>
</evidence>
<comment type="caution">
    <text evidence="1">The sequence shown here is derived from an EMBL/GenBank/DDBJ whole genome shotgun (WGS) entry which is preliminary data.</text>
</comment>
<dbReference type="EMBL" id="JARJLG010000287">
    <property type="protein sequence ID" value="KAJ7719792.1"/>
    <property type="molecule type" value="Genomic_DNA"/>
</dbReference>
<organism evidence="1 3">
    <name type="scientific">Mycena maculata</name>
    <dbReference type="NCBI Taxonomy" id="230809"/>
    <lineage>
        <taxon>Eukaryota</taxon>
        <taxon>Fungi</taxon>
        <taxon>Dikarya</taxon>
        <taxon>Basidiomycota</taxon>
        <taxon>Agaricomycotina</taxon>
        <taxon>Agaricomycetes</taxon>
        <taxon>Agaricomycetidae</taxon>
        <taxon>Agaricales</taxon>
        <taxon>Marasmiineae</taxon>
        <taxon>Mycenaceae</taxon>
        <taxon>Mycena</taxon>
    </lineage>
</organism>
<evidence type="ECO:0000313" key="1">
    <source>
        <dbReference type="EMBL" id="KAJ7713527.1"/>
    </source>
</evidence>